<organism evidence="1 2">
    <name type="scientific">Romanomermis culicivorax</name>
    <name type="common">Nematode worm</name>
    <dbReference type="NCBI Taxonomy" id="13658"/>
    <lineage>
        <taxon>Eukaryota</taxon>
        <taxon>Metazoa</taxon>
        <taxon>Ecdysozoa</taxon>
        <taxon>Nematoda</taxon>
        <taxon>Enoplea</taxon>
        <taxon>Dorylaimia</taxon>
        <taxon>Mermithida</taxon>
        <taxon>Mermithoidea</taxon>
        <taxon>Mermithidae</taxon>
        <taxon>Romanomermis</taxon>
    </lineage>
</organism>
<proteinExistence type="predicted"/>
<evidence type="ECO:0000313" key="2">
    <source>
        <dbReference type="WBParaSite" id="nRc.2.0.1.t14575-RA"/>
    </source>
</evidence>
<accession>A0A915IL79</accession>
<evidence type="ECO:0000313" key="1">
    <source>
        <dbReference type="Proteomes" id="UP000887565"/>
    </source>
</evidence>
<protein>
    <submittedName>
        <fullName evidence="2">Uncharacterized protein</fullName>
    </submittedName>
</protein>
<dbReference type="AlphaFoldDB" id="A0A915IL79"/>
<dbReference type="Proteomes" id="UP000887565">
    <property type="component" value="Unplaced"/>
</dbReference>
<keyword evidence="1" id="KW-1185">Reference proteome</keyword>
<name>A0A915IL79_ROMCU</name>
<dbReference type="WBParaSite" id="nRc.2.0.1.t14575-RA">
    <property type="protein sequence ID" value="nRc.2.0.1.t14575-RA"/>
    <property type="gene ID" value="nRc.2.0.1.g14575"/>
</dbReference>
<sequence>MKNRHFIHLTQITKPNFGLKDCMLAPEMLGQIFQMGEFRREKGNQYIIDMIKISQVTVNSDDRSNIKE</sequence>
<reference evidence="2" key="1">
    <citation type="submission" date="2022-11" db="UniProtKB">
        <authorList>
            <consortium name="WormBaseParasite"/>
        </authorList>
    </citation>
    <scope>IDENTIFICATION</scope>
</reference>